<feature type="domain" description="CAAX prenyl protease 2/Lysostaphin resistance protein A-like" evidence="2">
    <location>
        <begin position="159"/>
        <end position="246"/>
    </location>
</feature>
<keyword evidence="3" id="KW-0378">Hydrolase</keyword>
<keyword evidence="1" id="KW-0812">Transmembrane</keyword>
<feature type="transmembrane region" description="Helical" evidence="1">
    <location>
        <begin position="237"/>
        <end position="256"/>
    </location>
</feature>
<name>A0A3E2WL49_9FIRM</name>
<feature type="transmembrane region" description="Helical" evidence="1">
    <location>
        <begin position="262"/>
        <end position="281"/>
    </location>
</feature>
<feature type="transmembrane region" description="Helical" evidence="1">
    <location>
        <begin position="214"/>
        <end position="230"/>
    </location>
</feature>
<dbReference type="EMBL" id="QVIA01000024">
    <property type="protein sequence ID" value="RGC27355.1"/>
    <property type="molecule type" value="Genomic_DNA"/>
</dbReference>
<dbReference type="Pfam" id="PF02517">
    <property type="entry name" value="Rce1-like"/>
    <property type="match status" value="1"/>
</dbReference>
<dbReference type="InterPro" id="IPR052710">
    <property type="entry name" value="CAAX_protease"/>
</dbReference>
<evidence type="ECO:0000256" key="1">
    <source>
        <dbReference type="SAM" id="Phobius"/>
    </source>
</evidence>
<dbReference type="GO" id="GO:0006508">
    <property type="term" value="P:proteolysis"/>
    <property type="evidence" value="ECO:0007669"/>
    <property type="project" value="UniProtKB-KW"/>
</dbReference>
<dbReference type="PANTHER" id="PTHR36435:SF1">
    <property type="entry name" value="CAAX AMINO TERMINAL PROTEASE FAMILY PROTEIN"/>
    <property type="match status" value="1"/>
</dbReference>
<feature type="transmembrane region" description="Helical" evidence="1">
    <location>
        <begin position="75"/>
        <end position="93"/>
    </location>
</feature>
<accession>A0A3E2WL49</accession>
<keyword evidence="3" id="KW-0645">Protease</keyword>
<gene>
    <name evidence="3" type="ORF">DWX41_18235</name>
</gene>
<organism evidence="3 4">
    <name type="scientific">Hungatella hathewayi</name>
    <dbReference type="NCBI Taxonomy" id="154046"/>
    <lineage>
        <taxon>Bacteria</taxon>
        <taxon>Bacillati</taxon>
        <taxon>Bacillota</taxon>
        <taxon>Clostridia</taxon>
        <taxon>Lachnospirales</taxon>
        <taxon>Lachnospiraceae</taxon>
        <taxon>Hungatella</taxon>
    </lineage>
</organism>
<feature type="transmembrane region" description="Helical" evidence="1">
    <location>
        <begin position="20"/>
        <end position="48"/>
    </location>
</feature>
<dbReference type="AlphaFoldDB" id="A0A3E2WL49"/>
<feature type="transmembrane region" description="Helical" evidence="1">
    <location>
        <begin position="190"/>
        <end position="208"/>
    </location>
</feature>
<dbReference type="Proteomes" id="UP000261111">
    <property type="component" value="Unassembled WGS sequence"/>
</dbReference>
<dbReference type="GO" id="GO:0004175">
    <property type="term" value="F:endopeptidase activity"/>
    <property type="evidence" value="ECO:0007669"/>
    <property type="project" value="UniProtKB-ARBA"/>
</dbReference>
<keyword evidence="3" id="KW-0482">Metalloprotease</keyword>
<keyword evidence="1" id="KW-0472">Membrane</keyword>
<evidence type="ECO:0000313" key="4">
    <source>
        <dbReference type="Proteomes" id="UP000261111"/>
    </source>
</evidence>
<proteinExistence type="predicted"/>
<protein>
    <submittedName>
        <fullName evidence="3">CPBP family intramembrane metalloprotease</fullName>
    </submittedName>
</protein>
<dbReference type="GO" id="GO:0008237">
    <property type="term" value="F:metallopeptidase activity"/>
    <property type="evidence" value="ECO:0007669"/>
    <property type="project" value="UniProtKB-KW"/>
</dbReference>
<feature type="transmembrane region" description="Helical" evidence="1">
    <location>
        <begin position="114"/>
        <end position="138"/>
    </location>
</feature>
<sequence>MLYKRRSILIKNILKKAGYFLMALLPLAAAFAIQLFASLICSLCQALYMHFFSTGGFDIDAFGYILLDSGFNTKIMLLYSAVTILLLGTWYRIAAVPKGMLRRRLGQIFNARMLLACFILMVSMQYIASYLIIVIANFRPDWYESYNQLFESAGMNDMTVLLTVYTVILAPVCEELIFRGLMLHFFRKALPFWAANLLQAVLFGVYHMNLIQGIYAFLIGIILGCILKLGRSIYPAILFHILFNLFGSYLDFLVVYTSSPLLFIMVAAAAVLLTAAGLRLYKKGADMREIQRR</sequence>
<evidence type="ECO:0000313" key="3">
    <source>
        <dbReference type="EMBL" id="RGC27355.1"/>
    </source>
</evidence>
<comment type="caution">
    <text evidence="3">The sequence shown here is derived from an EMBL/GenBank/DDBJ whole genome shotgun (WGS) entry which is preliminary data.</text>
</comment>
<keyword evidence="1" id="KW-1133">Transmembrane helix</keyword>
<dbReference type="PANTHER" id="PTHR36435">
    <property type="entry name" value="SLR1288 PROTEIN"/>
    <property type="match status" value="1"/>
</dbReference>
<evidence type="ECO:0000259" key="2">
    <source>
        <dbReference type="Pfam" id="PF02517"/>
    </source>
</evidence>
<dbReference type="GO" id="GO:0080120">
    <property type="term" value="P:CAAX-box protein maturation"/>
    <property type="evidence" value="ECO:0007669"/>
    <property type="project" value="UniProtKB-ARBA"/>
</dbReference>
<feature type="transmembrane region" description="Helical" evidence="1">
    <location>
        <begin position="158"/>
        <end position="178"/>
    </location>
</feature>
<reference evidence="3 4" key="1">
    <citation type="submission" date="2018-08" db="EMBL/GenBank/DDBJ databases">
        <title>A genome reference for cultivated species of the human gut microbiota.</title>
        <authorList>
            <person name="Zou Y."/>
            <person name="Xue W."/>
            <person name="Luo G."/>
        </authorList>
    </citation>
    <scope>NUCLEOTIDE SEQUENCE [LARGE SCALE GENOMIC DNA]</scope>
    <source>
        <strain evidence="3 4">AF19-21</strain>
    </source>
</reference>
<dbReference type="InterPro" id="IPR003675">
    <property type="entry name" value="Rce1/LyrA-like_dom"/>
</dbReference>